<keyword evidence="1" id="KW-0472">Membrane</keyword>
<dbReference type="AlphaFoldDB" id="A0A7G9SRU8"/>
<dbReference type="Proteomes" id="UP000515804">
    <property type="component" value="Chromosome"/>
</dbReference>
<evidence type="ECO:0000256" key="1">
    <source>
        <dbReference type="SAM" id="Phobius"/>
    </source>
</evidence>
<protein>
    <submittedName>
        <fullName evidence="2">SxtJ</fullName>
    </submittedName>
</protein>
<keyword evidence="3" id="KW-1185">Reference proteome</keyword>
<dbReference type="RefSeq" id="WP_187553089.1">
    <property type="nucleotide sequence ID" value="NZ_BMZL01000001.1"/>
</dbReference>
<feature type="transmembrane region" description="Helical" evidence="1">
    <location>
        <begin position="42"/>
        <end position="63"/>
    </location>
</feature>
<dbReference type="KEGG" id="tcn:H9L16_02815"/>
<sequence>MTEHTPQLTDRELRWFGAILAVALVVVFCLLLPLLYSREIPWWPVGIAALLVLLAATWPRSLAPMHRGWMRVGNVLGWINTRLLLGAVFFLLVVPLGALMRLLGRHGIARGRDASAASYRVPVTSKDPAKDLTRPF</sequence>
<proteinExistence type="predicted"/>
<evidence type="ECO:0000313" key="3">
    <source>
        <dbReference type="Proteomes" id="UP000515804"/>
    </source>
</evidence>
<dbReference type="InterPro" id="IPR045781">
    <property type="entry name" value="SxtJ"/>
</dbReference>
<keyword evidence="1" id="KW-0812">Transmembrane</keyword>
<keyword evidence="1" id="KW-1133">Transmembrane helix</keyword>
<feature type="transmembrane region" description="Helical" evidence="1">
    <location>
        <begin position="83"/>
        <end position="103"/>
    </location>
</feature>
<reference evidence="2 3" key="1">
    <citation type="submission" date="2020-08" db="EMBL/GenBank/DDBJ databases">
        <title>Genome sequence of Thermomonas carbonis KCTC 42013T.</title>
        <authorList>
            <person name="Hyun D.-W."/>
            <person name="Bae J.-W."/>
        </authorList>
    </citation>
    <scope>NUCLEOTIDE SEQUENCE [LARGE SCALE GENOMIC DNA]</scope>
    <source>
        <strain evidence="2 3">KCTC 42013</strain>
    </source>
</reference>
<feature type="transmembrane region" description="Helical" evidence="1">
    <location>
        <begin position="15"/>
        <end position="35"/>
    </location>
</feature>
<name>A0A7G9SRU8_9GAMM</name>
<gene>
    <name evidence="2" type="ORF">H9L16_02815</name>
</gene>
<dbReference type="Pfam" id="PF19588">
    <property type="entry name" value="SxtJ"/>
    <property type="match status" value="1"/>
</dbReference>
<dbReference type="EMBL" id="CP060719">
    <property type="protein sequence ID" value="QNN70573.1"/>
    <property type="molecule type" value="Genomic_DNA"/>
</dbReference>
<organism evidence="2 3">
    <name type="scientific">Thermomonas carbonis</name>
    <dbReference type="NCBI Taxonomy" id="1463158"/>
    <lineage>
        <taxon>Bacteria</taxon>
        <taxon>Pseudomonadati</taxon>
        <taxon>Pseudomonadota</taxon>
        <taxon>Gammaproteobacteria</taxon>
        <taxon>Lysobacterales</taxon>
        <taxon>Lysobacteraceae</taxon>
        <taxon>Thermomonas</taxon>
    </lineage>
</organism>
<evidence type="ECO:0000313" key="2">
    <source>
        <dbReference type="EMBL" id="QNN70573.1"/>
    </source>
</evidence>
<accession>A0A7G9SRU8</accession>